<protein>
    <recommendedName>
        <fullName evidence="3">Helix-turn-helix domain-containing protein</fullName>
    </recommendedName>
</protein>
<evidence type="ECO:0000313" key="1">
    <source>
        <dbReference type="EMBL" id="GFE40210.1"/>
    </source>
</evidence>
<reference evidence="1 2" key="1">
    <citation type="submission" date="2019-12" db="EMBL/GenBank/DDBJ databases">
        <title>Whole genome shotgun sequence of Streptomyces tubercidicus NBRC 13090.</title>
        <authorList>
            <person name="Ichikawa N."/>
            <person name="Kimura A."/>
            <person name="Kitahashi Y."/>
            <person name="Komaki H."/>
            <person name="Tamura T."/>
        </authorList>
    </citation>
    <scope>NUCLEOTIDE SEQUENCE [LARGE SCALE GENOMIC DNA]</scope>
    <source>
        <strain evidence="1 2">NBRC 13090</strain>
    </source>
</reference>
<dbReference type="AlphaFoldDB" id="A0A640UY89"/>
<dbReference type="Proteomes" id="UP000431826">
    <property type="component" value="Unassembled WGS sequence"/>
</dbReference>
<accession>A0A640UY89</accession>
<name>A0A640UY89_9ACTN</name>
<organism evidence="1 2">
    <name type="scientific">Streptomyces tubercidicus</name>
    <dbReference type="NCBI Taxonomy" id="47759"/>
    <lineage>
        <taxon>Bacteria</taxon>
        <taxon>Bacillati</taxon>
        <taxon>Actinomycetota</taxon>
        <taxon>Actinomycetes</taxon>
        <taxon>Kitasatosporales</taxon>
        <taxon>Streptomycetaceae</taxon>
        <taxon>Streptomyces</taxon>
    </lineage>
</organism>
<comment type="caution">
    <text evidence="1">The sequence shown here is derived from an EMBL/GenBank/DDBJ whole genome shotgun (WGS) entry which is preliminary data.</text>
</comment>
<dbReference type="GeneID" id="96285967"/>
<gene>
    <name evidence="1" type="ORF">Stube_48830</name>
</gene>
<evidence type="ECO:0008006" key="3">
    <source>
        <dbReference type="Google" id="ProtNLM"/>
    </source>
</evidence>
<proteinExistence type="predicted"/>
<keyword evidence="2" id="KW-1185">Reference proteome</keyword>
<sequence>MLGGRAANGLRERTTGGSLPGLPFNGAALEVRTQMLATLGSWSGLVAQQRGLPAPGRTVAATTAFLLRNASWLASHPAAAEATEEIAKLVRDGGRVARPDGRRNVRVGPCAEPHCPGTLSLTLRERTGAGEPEIRCDADPAHSWASHRWGELNRSMEAGAAAQGAVAPAVERWLTAADISLLQRVPVGSVYRMASEQRWRRRQRAGRTYYSENDVRDYFGSRSGR</sequence>
<dbReference type="EMBL" id="BLIR01000001">
    <property type="protein sequence ID" value="GFE40210.1"/>
    <property type="molecule type" value="Genomic_DNA"/>
</dbReference>
<evidence type="ECO:0000313" key="2">
    <source>
        <dbReference type="Proteomes" id="UP000431826"/>
    </source>
</evidence>
<dbReference type="RefSeq" id="WP_218039315.1">
    <property type="nucleotide sequence ID" value="NZ_BLIR01000001.1"/>
</dbReference>